<reference evidence="2" key="1">
    <citation type="submission" date="2023-06" db="EMBL/GenBank/DDBJ databases">
        <authorList>
            <consortium name="Lawrence Berkeley National Laboratory"/>
            <person name="Ahrendt S."/>
            <person name="Sahu N."/>
            <person name="Indic B."/>
            <person name="Wong-Bajracharya J."/>
            <person name="Merenyi Z."/>
            <person name="Ke H.-M."/>
            <person name="Monk M."/>
            <person name="Kocsube S."/>
            <person name="Drula E."/>
            <person name="Lipzen A."/>
            <person name="Balint B."/>
            <person name="Henrissat B."/>
            <person name="Andreopoulos B."/>
            <person name="Martin F.M."/>
            <person name="Harder C.B."/>
            <person name="Rigling D."/>
            <person name="Ford K.L."/>
            <person name="Foster G.D."/>
            <person name="Pangilinan J."/>
            <person name="Papanicolaou A."/>
            <person name="Barry K."/>
            <person name="LaButti K."/>
            <person name="Viragh M."/>
            <person name="Koriabine M."/>
            <person name="Yan M."/>
            <person name="Riley R."/>
            <person name="Champramary S."/>
            <person name="Plett K.L."/>
            <person name="Tsai I.J."/>
            <person name="Slot J."/>
            <person name="Sipos G."/>
            <person name="Plett J."/>
            <person name="Nagy L.G."/>
            <person name="Grigoriev I.V."/>
        </authorList>
    </citation>
    <scope>NUCLEOTIDE SEQUENCE</scope>
    <source>
        <strain evidence="2">FPL87.14</strain>
    </source>
</reference>
<accession>A0AA39IUA2</accession>
<proteinExistence type="predicted"/>
<dbReference type="Gene3D" id="1.10.10.1070">
    <property type="entry name" value="Zinc finger, BED domain-containing"/>
    <property type="match status" value="1"/>
</dbReference>
<feature type="compositionally biased region" description="Polar residues" evidence="1">
    <location>
        <begin position="35"/>
        <end position="46"/>
    </location>
</feature>
<feature type="region of interest" description="Disordered" evidence="1">
    <location>
        <begin position="63"/>
        <end position="151"/>
    </location>
</feature>
<feature type="compositionally biased region" description="Polar residues" evidence="1">
    <location>
        <begin position="72"/>
        <end position="89"/>
    </location>
</feature>
<name>A0AA39IUA2_9AGAR</name>
<gene>
    <name evidence="2" type="ORF">EV421DRAFT_1913592</name>
</gene>
<comment type="caution">
    <text evidence="2">The sequence shown here is derived from an EMBL/GenBank/DDBJ whole genome shotgun (WGS) entry which is preliminary data.</text>
</comment>
<evidence type="ECO:0000313" key="2">
    <source>
        <dbReference type="EMBL" id="KAK0429990.1"/>
    </source>
</evidence>
<dbReference type="AlphaFoldDB" id="A0AA39IUA2"/>
<evidence type="ECO:0000313" key="3">
    <source>
        <dbReference type="Proteomes" id="UP001175226"/>
    </source>
</evidence>
<organism evidence="2 3">
    <name type="scientific">Armillaria borealis</name>
    <dbReference type="NCBI Taxonomy" id="47425"/>
    <lineage>
        <taxon>Eukaryota</taxon>
        <taxon>Fungi</taxon>
        <taxon>Dikarya</taxon>
        <taxon>Basidiomycota</taxon>
        <taxon>Agaricomycotina</taxon>
        <taxon>Agaricomycetes</taxon>
        <taxon>Agaricomycetidae</taxon>
        <taxon>Agaricales</taxon>
        <taxon>Marasmiineae</taxon>
        <taxon>Physalacriaceae</taxon>
        <taxon>Armillaria</taxon>
    </lineage>
</organism>
<sequence>MPPDSNAVTDPLIIDGKRKRKESEHAHLGGEQPDDSSSTILLPSSIRQATKKVRHMVKKAGTALVKAGTVAKNLTQCKKTSKSVTSSGPEINDPASAPHADADNDSLPPLQPFQDDEDDDTTQLATENSKNSDGHEDMDAAPGADTSEATEEARLEKLVKLWKAPVYAFFASVPDIAYDDDNYTADAGSTGALRRHIRKCWGDDILAATDATKDLTKSRKIIDKELGKRKPKNGSIVSMLKRFGSKVISYSTCVHTKTEVRAECMRWCAESLRPFNLFADRGFKSLMKMGQPQHYIPHPMTVSCNTKTVFT</sequence>
<dbReference type="SUPFAM" id="SSF140996">
    <property type="entry name" value="Hermes dimerisation domain"/>
    <property type="match status" value="1"/>
</dbReference>
<dbReference type="Proteomes" id="UP001175226">
    <property type="component" value="Unassembled WGS sequence"/>
</dbReference>
<evidence type="ECO:0000256" key="1">
    <source>
        <dbReference type="SAM" id="MobiDB-lite"/>
    </source>
</evidence>
<protein>
    <submittedName>
        <fullName evidence="2">Uncharacterized protein</fullName>
    </submittedName>
</protein>
<dbReference type="EMBL" id="JAUEPT010000181">
    <property type="protein sequence ID" value="KAK0429990.1"/>
    <property type="molecule type" value="Genomic_DNA"/>
</dbReference>
<keyword evidence="3" id="KW-1185">Reference proteome</keyword>
<feature type="region of interest" description="Disordered" evidence="1">
    <location>
        <begin position="1"/>
        <end position="46"/>
    </location>
</feature>